<dbReference type="EMBL" id="BNEA01000008">
    <property type="protein sequence ID" value="GHI52685.1"/>
    <property type="molecule type" value="Genomic_DNA"/>
</dbReference>
<dbReference type="PANTHER" id="PTHR43767">
    <property type="entry name" value="LONG-CHAIN-FATTY-ACID--COA LIGASE"/>
    <property type="match status" value="1"/>
</dbReference>
<sequence>MPAGAEGEVWVRGPNVKPGYHNKPEATAAAFQDGWYRTGDLARRDAAGYFTSAAGSTI</sequence>
<dbReference type="SUPFAM" id="SSF56801">
    <property type="entry name" value="Acetyl-CoA synthetase-like"/>
    <property type="match status" value="1"/>
</dbReference>
<keyword evidence="2" id="KW-1185">Reference proteome</keyword>
<dbReference type="Proteomes" id="UP000646738">
    <property type="component" value="Unassembled WGS sequence"/>
</dbReference>
<organism evidence="1 2">
    <name type="scientific">Streptomyces rubradiris</name>
    <name type="common">Streptomyces achromogenes subsp. rubradiris</name>
    <dbReference type="NCBI Taxonomy" id="285531"/>
    <lineage>
        <taxon>Bacteria</taxon>
        <taxon>Bacillati</taxon>
        <taxon>Actinomycetota</taxon>
        <taxon>Actinomycetes</taxon>
        <taxon>Kitasatosporales</taxon>
        <taxon>Streptomycetaceae</taxon>
        <taxon>Streptomyces</taxon>
    </lineage>
</organism>
<reference evidence="2" key="1">
    <citation type="submission" date="2023-07" db="EMBL/GenBank/DDBJ databases">
        <title>Whole genome shotgun sequence of Streptomyces achromogenes subsp. rubradiris NBRC 14000.</title>
        <authorList>
            <person name="Komaki H."/>
            <person name="Tamura T."/>
        </authorList>
    </citation>
    <scope>NUCLEOTIDE SEQUENCE [LARGE SCALE GENOMIC DNA]</scope>
    <source>
        <strain evidence="2">NBRC 14000</strain>
    </source>
</reference>
<evidence type="ECO:0008006" key="3">
    <source>
        <dbReference type="Google" id="ProtNLM"/>
    </source>
</evidence>
<protein>
    <recommendedName>
        <fullName evidence="3">AMP-binding enzyme</fullName>
    </recommendedName>
</protein>
<name>A0ABQ3RA18_STRRR</name>
<dbReference type="InterPro" id="IPR050237">
    <property type="entry name" value="ATP-dep_AMP-bd_enzyme"/>
</dbReference>
<gene>
    <name evidence="1" type="ORF">Srubr_25310</name>
</gene>
<evidence type="ECO:0000313" key="1">
    <source>
        <dbReference type="EMBL" id="GHI52685.1"/>
    </source>
</evidence>
<proteinExistence type="predicted"/>
<accession>A0ABQ3RA18</accession>
<dbReference type="PANTHER" id="PTHR43767:SF1">
    <property type="entry name" value="NONRIBOSOMAL PEPTIDE SYNTHASE PES1 (EUROFUNG)-RELATED"/>
    <property type="match status" value="1"/>
</dbReference>
<dbReference type="Gene3D" id="2.30.38.10">
    <property type="entry name" value="Luciferase, Domain 3"/>
    <property type="match status" value="1"/>
</dbReference>
<comment type="caution">
    <text evidence="1">The sequence shown here is derived from an EMBL/GenBank/DDBJ whole genome shotgun (WGS) entry which is preliminary data.</text>
</comment>
<evidence type="ECO:0000313" key="2">
    <source>
        <dbReference type="Proteomes" id="UP000646738"/>
    </source>
</evidence>